<name>A0A316EA82_9BACT</name>
<accession>A0A316EA82</accession>
<dbReference type="AlphaFoldDB" id="A0A316EA82"/>
<protein>
    <submittedName>
        <fullName evidence="1">Uncharacterized protein</fullName>
    </submittedName>
</protein>
<evidence type="ECO:0000313" key="1">
    <source>
        <dbReference type="EMBL" id="PWK27022.1"/>
    </source>
</evidence>
<keyword evidence="2" id="KW-1185">Reference proteome</keyword>
<gene>
    <name evidence="1" type="ORF">LV89_01834</name>
</gene>
<dbReference type="EMBL" id="QGGO01000008">
    <property type="protein sequence ID" value="PWK27022.1"/>
    <property type="molecule type" value="Genomic_DNA"/>
</dbReference>
<organism evidence="1 2">
    <name type="scientific">Arcicella aurantiaca</name>
    <dbReference type="NCBI Taxonomy" id="591202"/>
    <lineage>
        <taxon>Bacteria</taxon>
        <taxon>Pseudomonadati</taxon>
        <taxon>Bacteroidota</taxon>
        <taxon>Cytophagia</taxon>
        <taxon>Cytophagales</taxon>
        <taxon>Flectobacillaceae</taxon>
        <taxon>Arcicella</taxon>
    </lineage>
</organism>
<dbReference type="Proteomes" id="UP000245489">
    <property type="component" value="Unassembled WGS sequence"/>
</dbReference>
<sequence length="118" mass="13599">MAKFKKGSLASYTGEDKALRNKVFKVQEFKTSKSLFRGKESTIYGLSTGNSEKVTVQINENLLKPYKKEDEKNTILDIDKRAKQIRKQSGIAKVERVTFYNMSLKEAKKQAFQELKKK</sequence>
<dbReference type="RefSeq" id="WP_109742596.1">
    <property type="nucleotide sequence ID" value="NZ_QGGO01000008.1"/>
</dbReference>
<proteinExistence type="predicted"/>
<comment type="caution">
    <text evidence="1">The sequence shown here is derived from an EMBL/GenBank/DDBJ whole genome shotgun (WGS) entry which is preliminary data.</text>
</comment>
<dbReference type="OrthoDB" id="972161at2"/>
<reference evidence="1 2" key="1">
    <citation type="submission" date="2018-05" db="EMBL/GenBank/DDBJ databases">
        <title>Genomic Encyclopedia of Archaeal and Bacterial Type Strains, Phase II (KMG-II): from individual species to whole genera.</title>
        <authorList>
            <person name="Goeker M."/>
        </authorList>
    </citation>
    <scope>NUCLEOTIDE SEQUENCE [LARGE SCALE GENOMIC DNA]</scope>
    <source>
        <strain evidence="1 2">DSM 22214</strain>
    </source>
</reference>
<evidence type="ECO:0000313" key="2">
    <source>
        <dbReference type="Proteomes" id="UP000245489"/>
    </source>
</evidence>